<dbReference type="Pfam" id="PF05192">
    <property type="entry name" value="MutS_III"/>
    <property type="match status" value="1"/>
</dbReference>
<feature type="domain" description="DNA mismatch repair proteins mutS family" evidence="5">
    <location>
        <begin position="630"/>
        <end position="646"/>
    </location>
</feature>
<dbReference type="GO" id="GO:0062037">
    <property type="term" value="F:D-loop DNA binding"/>
    <property type="evidence" value="ECO:0007669"/>
    <property type="project" value="EnsemblFungi"/>
</dbReference>
<dbReference type="SUPFAM" id="SSF52540">
    <property type="entry name" value="P-loop containing nucleoside triphosphate hydrolases"/>
    <property type="match status" value="1"/>
</dbReference>
<dbReference type="GO" id="GO:0030983">
    <property type="term" value="F:mismatched DNA binding"/>
    <property type="evidence" value="ECO:0007669"/>
    <property type="project" value="InterPro"/>
</dbReference>
<dbReference type="SMART" id="SM00533">
    <property type="entry name" value="MUTSd"/>
    <property type="match status" value="1"/>
</dbReference>
<dbReference type="Gene3D" id="1.10.1420.10">
    <property type="match status" value="1"/>
</dbReference>
<dbReference type="Pfam" id="PF00488">
    <property type="entry name" value="MutS_V"/>
    <property type="match status" value="1"/>
</dbReference>
<accession>A0A1E4TPX9</accession>
<dbReference type="SUPFAM" id="SSF48334">
    <property type="entry name" value="DNA repair protein MutS, domain III"/>
    <property type="match status" value="1"/>
</dbReference>
<dbReference type="STRING" id="669874.A0A1E4TPX9"/>
<dbReference type="InterPro" id="IPR000432">
    <property type="entry name" value="DNA_mismatch_repair_MutS_C"/>
</dbReference>
<dbReference type="SMART" id="SM00534">
    <property type="entry name" value="MUTSac"/>
    <property type="match status" value="1"/>
</dbReference>
<evidence type="ECO:0000256" key="1">
    <source>
        <dbReference type="ARBA" id="ARBA00006271"/>
    </source>
</evidence>
<keyword evidence="4" id="KW-0238">DNA-binding</keyword>
<dbReference type="OrthoDB" id="29596at2759"/>
<dbReference type="InterPro" id="IPR036187">
    <property type="entry name" value="DNA_mismatch_repair_MutS_sf"/>
</dbReference>
<dbReference type="EMBL" id="KV454017">
    <property type="protein sequence ID" value="ODV93816.1"/>
    <property type="molecule type" value="Genomic_DNA"/>
</dbReference>
<dbReference type="GO" id="GO:0062128">
    <property type="term" value="C:MutSgamma complex"/>
    <property type="evidence" value="ECO:0007669"/>
    <property type="project" value="EnsemblFungi"/>
</dbReference>
<proteinExistence type="inferred from homology"/>
<dbReference type="GO" id="GO:0000228">
    <property type="term" value="C:nuclear chromosome"/>
    <property type="evidence" value="ECO:0007669"/>
    <property type="project" value="EnsemblFungi"/>
</dbReference>
<dbReference type="GO" id="GO:0006298">
    <property type="term" value="P:mismatch repair"/>
    <property type="evidence" value="ECO:0007669"/>
    <property type="project" value="InterPro"/>
</dbReference>
<evidence type="ECO:0000313" key="7">
    <source>
        <dbReference type="Proteomes" id="UP000094236"/>
    </source>
</evidence>
<dbReference type="GO" id="GO:0000400">
    <property type="term" value="F:four-way junction DNA binding"/>
    <property type="evidence" value="ECO:0007669"/>
    <property type="project" value="EnsemblFungi"/>
</dbReference>
<dbReference type="GO" id="GO:0140664">
    <property type="term" value="F:ATP-dependent DNA damage sensor activity"/>
    <property type="evidence" value="ECO:0007669"/>
    <property type="project" value="InterPro"/>
</dbReference>
<evidence type="ECO:0000256" key="2">
    <source>
        <dbReference type="ARBA" id="ARBA00022741"/>
    </source>
</evidence>
<dbReference type="InterPro" id="IPR011184">
    <property type="entry name" value="DNA_mismatch_repair_Msh2"/>
</dbReference>
<dbReference type="InterPro" id="IPR007861">
    <property type="entry name" value="DNA_mismatch_repair_MutS_clamp"/>
</dbReference>
<organism evidence="6 7">
    <name type="scientific">Pachysolen tannophilus NRRL Y-2460</name>
    <dbReference type="NCBI Taxonomy" id="669874"/>
    <lineage>
        <taxon>Eukaryota</taxon>
        <taxon>Fungi</taxon>
        <taxon>Dikarya</taxon>
        <taxon>Ascomycota</taxon>
        <taxon>Saccharomycotina</taxon>
        <taxon>Pichiomycetes</taxon>
        <taxon>Pachysolenaceae</taxon>
        <taxon>Pachysolen</taxon>
    </lineage>
</organism>
<evidence type="ECO:0000256" key="3">
    <source>
        <dbReference type="ARBA" id="ARBA00022840"/>
    </source>
</evidence>
<gene>
    <name evidence="6" type="ORF">PACTADRAFT_82311</name>
</gene>
<evidence type="ECO:0000256" key="4">
    <source>
        <dbReference type="ARBA" id="ARBA00023125"/>
    </source>
</evidence>
<keyword evidence="2" id="KW-0547">Nucleotide-binding</keyword>
<dbReference type="Gene3D" id="3.40.50.300">
    <property type="entry name" value="P-loop containing nucleotide triphosphate hydrolases"/>
    <property type="match status" value="1"/>
</dbReference>
<keyword evidence="3" id="KW-0067">ATP-binding</keyword>
<dbReference type="AlphaFoldDB" id="A0A1E4TPX9"/>
<evidence type="ECO:0000313" key="6">
    <source>
        <dbReference type="EMBL" id="ODV93816.1"/>
    </source>
</evidence>
<dbReference type="Proteomes" id="UP000094236">
    <property type="component" value="Unassembled WGS sequence"/>
</dbReference>
<dbReference type="InterPro" id="IPR045076">
    <property type="entry name" value="MutS"/>
</dbReference>
<reference evidence="7" key="1">
    <citation type="submission" date="2016-05" db="EMBL/GenBank/DDBJ databases">
        <title>Comparative genomics of biotechnologically important yeasts.</title>
        <authorList>
            <consortium name="DOE Joint Genome Institute"/>
            <person name="Riley R."/>
            <person name="Haridas S."/>
            <person name="Wolfe K.H."/>
            <person name="Lopes M.R."/>
            <person name="Hittinger C.T."/>
            <person name="Goker M."/>
            <person name="Salamov A."/>
            <person name="Wisecaver J."/>
            <person name="Long T.M."/>
            <person name="Aerts A.L."/>
            <person name="Barry K."/>
            <person name="Choi C."/>
            <person name="Clum A."/>
            <person name="Coughlan A.Y."/>
            <person name="Deshpande S."/>
            <person name="Douglass A.P."/>
            <person name="Hanson S.J."/>
            <person name="Klenk H.-P."/>
            <person name="Labutti K."/>
            <person name="Lapidus A."/>
            <person name="Lindquist E."/>
            <person name="Lipzen A."/>
            <person name="Meier-Kolthoff J.P."/>
            <person name="Ohm R.A."/>
            <person name="Otillar R.P."/>
            <person name="Pangilinan J."/>
            <person name="Peng Y."/>
            <person name="Rokas A."/>
            <person name="Rosa C.A."/>
            <person name="Scheuner C."/>
            <person name="Sibirny A.A."/>
            <person name="Slot J.C."/>
            <person name="Stielow J.B."/>
            <person name="Sun H."/>
            <person name="Kurtzman C.P."/>
            <person name="Blackwell M."/>
            <person name="Grigoriev I.V."/>
            <person name="Jeffries T.W."/>
        </authorList>
    </citation>
    <scope>NUCLEOTIDE SEQUENCE [LARGE SCALE GENOMIC DNA]</scope>
    <source>
        <strain evidence="7">NRRL Y-2460</strain>
    </source>
</reference>
<dbReference type="InterPro" id="IPR027417">
    <property type="entry name" value="P-loop_NTPase"/>
</dbReference>
<dbReference type="GO" id="GO:0005524">
    <property type="term" value="F:ATP binding"/>
    <property type="evidence" value="ECO:0007669"/>
    <property type="project" value="UniProtKB-KW"/>
</dbReference>
<dbReference type="PANTHER" id="PTHR11361">
    <property type="entry name" value="DNA MISMATCH REPAIR PROTEIN MUTS FAMILY MEMBER"/>
    <property type="match status" value="1"/>
</dbReference>
<dbReference type="PANTHER" id="PTHR11361:SF20">
    <property type="entry name" value="MUTS PROTEIN HOMOLOG 5"/>
    <property type="match status" value="1"/>
</dbReference>
<name>A0A1E4TPX9_PACTA</name>
<sequence>MSVESRGTGTSGFDGVSGARVSASDNDFEEPQLVDNYKKILAIDFRFHKLGGCFYSHEDQKLLVIEDTTTNSPDIYLESVLFQLSPTVVAVSSSIDDRIAEVLNKNQKKFNYNINIRPSREFSSKNGSNYVLPFANSSVAMVSCSALLGLLETSVLLKDPSTDVETILSSFEPFILNDYLFIDEDSLYALKIFPCSKNDFNADGGKSSVYDILNLTGSESGSALLKIWLLRPLSDLEKINKRLDTISILTKQEYSDEVEDLMNLVKSLNSATRLVLALKSGKSNYNTWLKLYNFILNSYQIFQKVSSLIMKGENCEIFEKISTRIDPSKLSELLNTLQVTVDFDDSKLESRVTVLDGFDSQLDEYRKTYNEMEAILQMVASELSKDMAPDLAKLLNVVYIPQLGYLVSIENQNSKIENIAVKLGWNEVFRTSTTIYYKNYDMEEMDGYYGDIYTLMCDCEIEILYNVQKKILKHEKTLTEITALLSELDCFLALSKAALMHKYVKPEMTDDISLDIEESRHPVYETLVPSFVPNDAKLNTGDDDCNDFERIMLLTGANFSGKSIYLTQVALIVYLSHVGCFVPAKKAKIGICDKILTRIMSRESVSRQQSTFMADAQQMSKCLKLMSKKSLLIIDEFGKGTDINDGPALFGSVLKYLSSLNNNCPRSIAATHFHELLSNTSLKKILNLNHVHYYNMEILITKDYDTSLGKQSDQITYLYQLKEGLAGGSFGIFCAKNSGIDNNIIERAEFFVSLFEKGDEIDFDCYIKIDSDYQKRLKKAEDITRKFIIWDLDEDAQDIEVNLGEKLEEILD</sequence>
<dbReference type="GO" id="GO:0051026">
    <property type="term" value="P:chiasma assembly"/>
    <property type="evidence" value="ECO:0007669"/>
    <property type="project" value="TreeGrafter"/>
</dbReference>
<keyword evidence="7" id="KW-1185">Reference proteome</keyword>
<dbReference type="GO" id="GO:0000403">
    <property type="term" value="F:Y-form DNA binding"/>
    <property type="evidence" value="ECO:0007669"/>
    <property type="project" value="EnsemblFungi"/>
</dbReference>
<dbReference type="CDD" id="cd03281">
    <property type="entry name" value="ABC_MSH5_euk"/>
    <property type="match status" value="1"/>
</dbReference>
<dbReference type="PIRSF" id="PIRSF005813">
    <property type="entry name" value="MSH2"/>
    <property type="match status" value="1"/>
</dbReference>
<evidence type="ECO:0000259" key="5">
    <source>
        <dbReference type="PROSITE" id="PS00486"/>
    </source>
</evidence>
<dbReference type="InterPro" id="IPR007696">
    <property type="entry name" value="DNA_mismatch_repair_MutS_core"/>
</dbReference>
<dbReference type="GO" id="GO:1990391">
    <property type="term" value="C:DNA repair complex"/>
    <property type="evidence" value="ECO:0007669"/>
    <property type="project" value="EnsemblFungi"/>
</dbReference>
<dbReference type="Pfam" id="PF05190">
    <property type="entry name" value="MutS_IV"/>
    <property type="match status" value="1"/>
</dbReference>
<dbReference type="PROSITE" id="PS00486">
    <property type="entry name" value="DNA_MISMATCH_REPAIR_2"/>
    <property type="match status" value="1"/>
</dbReference>
<protein>
    <recommendedName>
        <fullName evidence="5">DNA mismatch repair proteins mutS family domain-containing protein</fullName>
    </recommendedName>
</protein>
<comment type="similarity">
    <text evidence="1">Belongs to the DNA mismatch repair MutS family.</text>
</comment>